<dbReference type="Proteomes" id="UP001056610">
    <property type="component" value="Chromosome"/>
</dbReference>
<dbReference type="Pfam" id="PF07228">
    <property type="entry name" value="SpoIIE"/>
    <property type="match status" value="1"/>
</dbReference>
<evidence type="ECO:0000313" key="3">
    <source>
        <dbReference type="EMBL" id="UQX11149.1"/>
    </source>
</evidence>
<dbReference type="CDD" id="cd00130">
    <property type="entry name" value="PAS"/>
    <property type="match status" value="1"/>
</dbReference>
<reference evidence="3" key="1">
    <citation type="submission" date="2022-05" db="EMBL/GenBank/DDBJ databases">
        <title>A methanotrophic Mycobacterium dominates a cave microbial ecosystem.</title>
        <authorList>
            <person name="Van Spanning R.J.M."/>
            <person name="Guan Q."/>
            <person name="Melkonian C."/>
            <person name="Gallant J."/>
            <person name="Polerecky L."/>
            <person name="Flot J.-F."/>
            <person name="Brandt B.W."/>
            <person name="Braster M."/>
            <person name="Iturbe Espinoza P."/>
            <person name="Aerts J."/>
            <person name="Meima-Franke M."/>
            <person name="Piersma S.R."/>
            <person name="Bunduc C."/>
            <person name="Ummels R."/>
            <person name="Pain A."/>
            <person name="Fleming E.J."/>
            <person name="van der Wel N."/>
            <person name="Gherman V.D."/>
            <person name="Sarbu S.M."/>
            <person name="Bodelier P.L.E."/>
            <person name="Bitter W."/>
        </authorList>
    </citation>
    <scope>NUCLEOTIDE SEQUENCE</scope>
    <source>
        <strain evidence="3">Sulfur Cave</strain>
    </source>
</reference>
<dbReference type="NCBIfam" id="TIGR00229">
    <property type="entry name" value="sensory_box"/>
    <property type="match status" value="1"/>
</dbReference>
<accession>A0ABY4QKR4</accession>
<name>A0ABY4QKR4_9MYCO</name>
<dbReference type="SMART" id="SM00091">
    <property type="entry name" value="PAS"/>
    <property type="match status" value="1"/>
</dbReference>
<feature type="domain" description="PAS" evidence="2">
    <location>
        <begin position="107"/>
        <end position="144"/>
    </location>
</feature>
<dbReference type="InterPro" id="IPR003594">
    <property type="entry name" value="HATPase_dom"/>
</dbReference>
<dbReference type="Pfam" id="PF13581">
    <property type="entry name" value="HATPase_c_2"/>
    <property type="match status" value="1"/>
</dbReference>
<sequence>MTEPGDFHARYAAALRTYLQERGEEELAFGHELGRLALQMRISTLGIIENHFQLVDELAQDPYFDRPAALAFLLQTLAPLDVATRGFLDGTKRYEQQRARAEDLADRDEFRDALVNSLQEGFFVANHEGAVTEVNDAFAKITGYPAHGVPYRWPHPWLVDKKAALLQQSRLNQENQVHYETAIRHRDSRLEWVAVTINRVTTHVADHDVYVGTMRDITAERAFAARENAVLRLATAVGVAKSMAEVLAITLDECRNALDVHRVVAAVWPTNDGGDPTIQVAGESATLPWRQLDPALRQIFQQARHQLPLTVQPIESPDNSGMAHGIVAVLTGGGDVGLWLELRAPRRVSAEDRLLATVLAGHLGLAIQHVRQFESARETSLTLQHAMLAPTELPPGFAVRYEPAVPPLEIGGDWYDVLRVDDHRIGIIVGDCVGSGLSAAAVMGQLRSSARALLLTGAEPAKLLEDLDAVAELIPDAFCTTVFLAILNTESAEFRYSCAGHLPALLAAPQSEPVLLSDARSVPLAVRRKDLRPQSSVVLPSGSTLMLYTDGLVERRDATIDDGLARVSATVAGGMHLPVDRVADAVLRELAPPTGYDDDIALVVYRHPYAPLKIVKPAAAEQLSGARHQLAAWLQAAAIPDGMAADIVLAVNEAAANSVEHAYRGHRPGKVEIEGENDGARVHVRVIDKGSWKAAPADPGLRGRGLVLIRTVSDWLEMDCTPSGTTVSMSFNVPEAAS</sequence>
<gene>
    <name evidence="3" type="ORF">M5I08_00775</name>
</gene>
<dbReference type="PANTHER" id="PTHR43156:SF2">
    <property type="entry name" value="STAGE II SPORULATION PROTEIN E"/>
    <property type="match status" value="1"/>
</dbReference>
<evidence type="ECO:0000313" key="4">
    <source>
        <dbReference type="Proteomes" id="UP001056610"/>
    </source>
</evidence>
<dbReference type="Pfam" id="PF00989">
    <property type="entry name" value="PAS"/>
    <property type="match status" value="1"/>
</dbReference>
<evidence type="ECO:0000256" key="1">
    <source>
        <dbReference type="ARBA" id="ARBA00022801"/>
    </source>
</evidence>
<organism evidence="3 4">
    <name type="scientific">Candidatus Mycobacterium methanotrophicum</name>
    <dbReference type="NCBI Taxonomy" id="2943498"/>
    <lineage>
        <taxon>Bacteria</taxon>
        <taxon>Bacillati</taxon>
        <taxon>Actinomycetota</taxon>
        <taxon>Actinomycetes</taxon>
        <taxon>Mycobacteriales</taxon>
        <taxon>Mycobacteriaceae</taxon>
        <taxon>Mycobacterium</taxon>
    </lineage>
</organism>
<keyword evidence="4" id="KW-1185">Reference proteome</keyword>
<keyword evidence="1" id="KW-0378">Hydrolase</keyword>
<dbReference type="EMBL" id="CP097320">
    <property type="protein sequence ID" value="UQX11149.1"/>
    <property type="molecule type" value="Genomic_DNA"/>
</dbReference>
<dbReference type="SMART" id="SM00331">
    <property type="entry name" value="PP2C_SIG"/>
    <property type="match status" value="1"/>
</dbReference>
<dbReference type="InterPro" id="IPR052016">
    <property type="entry name" value="Bact_Sigma-Reg"/>
</dbReference>
<dbReference type="InterPro" id="IPR014787">
    <property type="entry name" value="PSer_Pase_RsbU_N"/>
</dbReference>
<dbReference type="RefSeq" id="WP_219066497.1">
    <property type="nucleotide sequence ID" value="NZ_CAJUXY010000008.1"/>
</dbReference>
<dbReference type="Pfam" id="PF08673">
    <property type="entry name" value="RsbU_N"/>
    <property type="match status" value="1"/>
</dbReference>
<evidence type="ECO:0000259" key="2">
    <source>
        <dbReference type="PROSITE" id="PS50112"/>
    </source>
</evidence>
<protein>
    <submittedName>
        <fullName evidence="3">SpoIIE family protein phosphatase</fullName>
    </submittedName>
</protein>
<dbReference type="InterPro" id="IPR013767">
    <property type="entry name" value="PAS_fold"/>
</dbReference>
<dbReference type="InterPro" id="IPR001932">
    <property type="entry name" value="PPM-type_phosphatase-like_dom"/>
</dbReference>
<dbReference type="PANTHER" id="PTHR43156">
    <property type="entry name" value="STAGE II SPORULATION PROTEIN E-RELATED"/>
    <property type="match status" value="1"/>
</dbReference>
<dbReference type="InterPro" id="IPR000014">
    <property type="entry name" value="PAS"/>
</dbReference>
<proteinExistence type="predicted"/>
<dbReference type="PROSITE" id="PS50112">
    <property type="entry name" value="PAS"/>
    <property type="match status" value="1"/>
</dbReference>
<dbReference type="CDD" id="cd16936">
    <property type="entry name" value="HATPase_RsbW-like"/>
    <property type="match status" value="1"/>
</dbReference>